<evidence type="ECO:0000313" key="1">
    <source>
        <dbReference type="EMBL" id="HGW94843.1"/>
    </source>
</evidence>
<name>A0A832M4Y0_9CYAN</name>
<protein>
    <submittedName>
        <fullName evidence="1">Acetyltransferase</fullName>
    </submittedName>
</protein>
<sequence>MFLMQKATHNLVEVLSVQELFDPFLREVMAQIHAGEELQEPESFLKSELIFPSGEMLPCCWTDPNYRGCRKKLKLLLP</sequence>
<comment type="caution">
    <text evidence="1">The sequence shown here is derived from an EMBL/GenBank/DDBJ whole genome shotgun (WGS) entry which is preliminary data.</text>
</comment>
<dbReference type="AlphaFoldDB" id="A0A832M4Y0"/>
<keyword evidence="1" id="KW-0808">Transferase</keyword>
<reference evidence="1" key="1">
    <citation type="journal article" date="2020" name="mSystems">
        <title>Genome- and Community-Level Interaction Insights into Carbon Utilization and Element Cycling Functions of Hydrothermarchaeota in Hydrothermal Sediment.</title>
        <authorList>
            <person name="Zhou Z."/>
            <person name="Liu Y."/>
            <person name="Xu W."/>
            <person name="Pan J."/>
            <person name="Luo Z.H."/>
            <person name="Li M."/>
        </authorList>
    </citation>
    <scope>NUCLEOTIDE SEQUENCE [LARGE SCALE GENOMIC DNA]</scope>
    <source>
        <strain evidence="1">SpSt-402</strain>
    </source>
</reference>
<accession>A0A832M4Y0</accession>
<dbReference type="EMBL" id="DSRD01000700">
    <property type="protein sequence ID" value="HGW94843.1"/>
    <property type="molecule type" value="Genomic_DNA"/>
</dbReference>
<dbReference type="GO" id="GO:0016740">
    <property type="term" value="F:transferase activity"/>
    <property type="evidence" value="ECO:0007669"/>
    <property type="project" value="UniProtKB-KW"/>
</dbReference>
<organism evidence="1">
    <name type="scientific">Oscillatoriales cyanobacterium SpSt-402</name>
    <dbReference type="NCBI Taxonomy" id="2282168"/>
    <lineage>
        <taxon>Bacteria</taxon>
        <taxon>Bacillati</taxon>
        <taxon>Cyanobacteriota</taxon>
        <taxon>Cyanophyceae</taxon>
        <taxon>Oscillatoriophycideae</taxon>
        <taxon>Oscillatoriales</taxon>
    </lineage>
</organism>
<gene>
    <name evidence="1" type="ORF">ENR47_11250</name>
</gene>
<proteinExistence type="predicted"/>